<accession>A0A1R2BIM0</accession>
<reference evidence="2 3" key="1">
    <citation type="submission" date="2016-11" db="EMBL/GenBank/DDBJ databases">
        <title>The macronuclear genome of Stentor coeruleus: a giant cell with tiny introns.</title>
        <authorList>
            <person name="Slabodnick M."/>
            <person name="Ruby J.G."/>
            <person name="Reiff S.B."/>
            <person name="Swart E.C."/>
            <person name="Gosai S."/>
            <person name="Prabakaran S."/>
            <person name="Witkowska E."/>
            <person name="Larue G.E."/>
            <person name="Fisher S."/>
            <person name="Freeman R.M."/>
            <person name="Gunawardena J."/>
            <person name="Chu W."/>
            <person name="Stover N.A."/>
            <person name="Gregory B.D."/>
            <person name="Nowacki M."/>
            <person name="Derisi J."/>
            <person name="Roy S.W."/>
            <person name="Marshall W.F."/>
            <person name="Sood P."/>
        </authorList>
    </citation>
    <scope>NUCLEOTIDE SEQUENCE [LARGE SCALE GENOMIC DNA]</scope>
    <source>
        <strain evidence="2">WM001</strain>
    </source>
</reference>
<proteinExistence type="predicted"/>
<evidence type="ECO:0000313" key="2">
    <source>
        <dbReference type="EMBL" id="OMJ76620.1"/>
    </source>
</evidence>
<dbReference type="SMART" id="SM00710">
    <property type="entry name" value="PbH1"/>
    <property type="match status" value="10"/>
</dbReference>
<dbReference type="InterPro" id="IPR012334">
    <property type="entry name" value="Pectin_lyas_fold"/>
</dbReference>
<dbReference type="OrthoDB" id="319693at2759"/>
<dbReference type="Gene3D" id="2.160.20.10">
    <property type="entry name" value="Single-stranded right-handed beta-helix, Pectin lyase-like"/>
    <property type="match status" value="1"/>
</dbReference>
<dbReference type="Pfam" id="PF13229">
    <property type="entry name" value="Beta_helix"/>
    <property type="match status" value="1"/>
</dbReference>
<organism evidence="2 3">
    <name type="scientific">Stentor coeruleus</name>
    <dbReference type="NCBI Taxonomy" id="5963"/>
    <lineage>
        <taxon>Eukaryota</taxon>
        <taxon>Sar</taxon>
        <taxon>Alveolata</taxon>
        <taxon>Ciliophora</taxon>
        <taxon>Postciliodesmatophora</taxon>
        <taxon>Heterotrichea</taxon>
        <taxon>Heterotrichida</taxon>
        <taxon>Stentoridae</taxon>
        <taxon>Stentor</taxon>
    </lineage>
</organism>
<comment type="caution">
    <text evidence="2">The sequence shown here is derived from an EMBL/GenBank/DDBJ whole genome shotgun (WGS) entry which is preliminary data.</text>
</comment>
<evidence type="ECO:0000259" key="1">
    <source>
        <dbReference type="Pfam" id="PF13229"/>
    </source>
</evidence>
<dbReference type="SUPFAM" id="SSF51126">
    <property type="entry name" value="Pectin lyase-like"/>
    <property type="match status" value="1"/>
</dbReference>
<evidence type="ECO:0000313" key="3">
    <source>
        <dbReference type="Proteomes" id="UP000187209"/>
    </source>
</evidence>
<gene>
    <name evidence="2" type="ORF">SteCoe_23962</name>
</gene>
<feature type="domain" description="Right handed beta helix" evidence="1">
    <location>
        <begin position="319"/>
        <end position="465"/>
    </location>
</feature>
<protein>
    <recommendedName>
        <fullName evidence="1">Right handed beta helix domain-containing protein</fullName>
    </recommendedName>
</protein>
<dbReference type="InterPro" id="IPR011050">
    <property type="entry name" value="Pectin_lyase_fold/virulence"/>
</dbReference>
<sequence>MANRRETTLSKIEQKIFKNTFLSNSNDLRFKDDTKKSQLSITSKQQSLFSPKTFDISQISQISNHQIDLIRIFAVQELDLSGISFHMTNETVENLQETIRVSIPGSIITLPPRKIQFPYLMITSPITLKGLPGTCIEITNGSITVDFSSHSRESIVCSDTEAALICEIALQYTLNTSFKPSSTTPPVLIILDSNHTYLEIRDCDLRSNNHESPTLDDENTYFIEDSCFWINGIGYKKSISKNSMRFVSSLFISSCNISNFYECCRAGVNSSLIIEKSHIAGCFGYGINVMNPRELSIKNSVIDKIEKTAVDVNIIADPAAGIALGTSRTESLNSLQNERTLVIEGNDIRNTGGYGVNLWCENVSYYPIQCKVTQNKISNCKKEGIAIRHLNISGLWIDSNESSENEGTGYWLQKVTAGKLRVYNNRSHDNYSGYGLYIYDTGGIIKNNEFIHNTLGGIMVVGASKGTNTNLHIKNSLIQCNGENGITIMDYSRGSIHISHCKISENSHDGIYLIQTRDFYIDKTKEKNPQNSNAHAKIRSCELNNNTGYGLNIVKFHCTIEKLHLSDNQQGNIMIAEDTKQYVEFLDDNKVDVNVQVGQNCVIKEKPGLCGRNRHKCYIF</sequence>
<dbReference type="InterPro" id="IPR006626">
    <property type="entry name" value="PbH1"/>
</dbReference>
<dbReference type="Proteomes" id="UP000187209">
    <property type="component" value="Unassembled WGS sequence"/>
</dbReference>
<dbReference type="EMBL" id="MPUH01000621">
    <property type="protein sequence ID" value="OMJ76620.1"/>
    <property type="molecule type" value="Genomic_DNA"/>
</dbReference>
<dbReference type="InterPro" id="IPR039448">
    <property type="entry name" value="Beta_helix"/>
</dbReference>
<keyword evidence="3" id="KW-1185">Reference proteome</keyword>
<dbReference type="AlphaFoldDB" id="A0A1R2BIM0"/>
<name>A0A1R2BIM0_9CILI</name>